<dbReference type="Proteomes" id="UP000292052">
    <property type="component" value="Unassembled WGS sequence"/>
</dbReference>
<name>A0A482W6G1_ASBVE</name>
<protein>
    <recommendedName>
        <fullName evidence="3">Carboxypeptidase inhibitor</fullName>
    </recommendedName>
</protein>
<evidence type="ECO:0000313" key="2">
    <source>
        <dbReference type="Proteomes" id="UP000292052"/>
    </source>
</evidence>
<accession>A0A482W6G1</accession>
<feature type="non-terminal residue" evidence="1">
    <location>
        <position position="1"/>
    </location>
</feature>
<sequence>LKLFKTKTSLLTIFTESNFYREEDCAEADGYCVLLHECPDCVSPLHRNLCYGQKKYGAICCTSIPVDQLNCYQRRSVCLKSCKKSLALGRKGCPKGTTCCVMV</sequence>
<reference evidence="1 2" key="1">
    <citation type="submission" date="2017-03" db="EMBL/GenBank/DDBJ databases">
        <title>Genome of the blue death feigning beetle - Asbolus verrucosus.</title>
        <authorList>
            <person name="Rider S.D."/>
        </authorList>
    </citation>
    <scope>NUCLEOTIDE SEQUENCE [LARGE SCALE GENOMIC DNA]</scope>
    <source>
        <strain evidence="1">Butters</strain>
        <tissue evidence="1">Head and leg muscle</tissue>
    </source>
</reference>
<organism evidence="1 2">
    <name type="scientific">Asbolus verrucosus</name>
    <name type="common">Desert ironclad beetle</name>
    <dbReference type="NCBI Taxonomy" id="1661398"/>
    <lineage>
        <taxon>Eukaryota</taxon>
        <taxon>Metazoa</taxon>
        <taxon>Ecdysozoa</taxon>
        <taxon>Arthropoda</taxon>
        <taxon>Hexapoda</taxon>
        <taxon>Insecta</taxon>
        <taxon>Pterygota</taxon>
        <taxon>Neoptera</taxon>
        <taxon>Endopterygota</taxon>
        <taxon>Coleoptera</taxon>
        <taxon>Polyphaga</taxon>
        <taxon>Cucujiformia</taxon>
        <taxon>Tenebrionidae</taxon>
        <taxon>Pimeliinae</taxon>
        <taxon>Asbolus</taxon>
    </lineage>
</organism>
<dbReference type="AlphaFoldDB" id="A0A482W6G1"/>
<keyword evidence="2" id="KW-1185">Reference proteome</keyword>
<dbReference type="OrthoDB" id="6751829at2759"/>
<evidence type="ECO:0008006" key="3">
    <source>
        <dbReference type="Google" id="ProtNLM"/>
    </source>
</evidence>
<proteinExistence type="predicted"/>
<gene>
    <name evidence="1" type="ORF">BDFB_011025</name>
</gene>
<dbReference type="EMBL" id="QDEB01026634">
    <property type="protein sequence ID" value="RZC40359.1"/>
    <property type="molecule type" value="Genomic_DNA"/>
</dbReference>
<evidence type="ECO:0000313" key="1">
    <source>
        <dbReference type="EMBL" id="RZC40359.1"/>
    </source>
</evidence>
<comment type="caution">
    <text evidence="1">The sequence shown here is derived from an EMBL/GenBank/DDBJ whole genome shotgun (WGS) entry which is preliminary data.</text>
</comment>